<protein>
    <submittedName>
        <fullName evidence="1">Uncharacterized protein</fullName>
    </submittedName>
</protein>
<dbReference type="AlphaFoldDB" id="A0A0C9SYF7"/>
<dbReference type="OrthoDB" id="3204049at2759"/>
<dbReference type="Proteomes" id="UP000053647">
    <property type="component" value="Unassembled WGS sequence"/>
</dbReference>
<organism evidence="1 2">
    <name type="scientific">Paxillus involutus ATCC 200175</name>
    <dbReference type="NCBI Taxonomy" id="664439"/>
    <lineage>
        <taxon>Eukaryota</taxon>
        <taxon>Fungi</taxon>
        <taxon>Dikarya</taxon>
        <taxon>Basidiomycota</taxon>
        <taxon>Agaricomycotina</taxon>
        <taxon>Agaricomycetes</taxon>
        <taxon>Agaricomycetidae</taxon>
        <taxon>Boletales</taxon>
        <taxon>Paxilineae</taxon>
        <taxon>Paxillaceae</taxon>
        <taxon>Paxillus</taxon>
    </lineage>
</organism>
<keyword evidence="2" id="KW-1185">Reference proteome</keyword>
<dbReference type="EMBL" id="KN819339">
    <property type="protein sequence ID" value="KIJ14999.1"/>
    <property type="molecule type" value="Genomic_DNA"/>
</dbReference>
<evidence type="ECO:0000313" key="1">
    <source>
        <dbReference type="EMBL" id="KIJ14999.1"/>
    </source>
</evidence>
<dbReference type="HOGENOM" id="CLU_059589_0_0_1"/>
<reference evidence="1 2" key="1">
    <citation type="submission" date="2014-06" db="EMBL/GenBank/DDBJ databases">
        <authorList>
            <consortium name="DOE Joint Genome Institute"/>
            <person name="Kuo A."/>
            <person name="Kohler A."/>
            <person name="Nagy L.G."/>
            <person name="Floudas D."/>
            <person name="Copeland A."/>
            <person name="Barry K.W."/>
            <person name="Cichocki N."/>
            <person name="Veneault-Fourrey C."/>
            <person name="LaButti K."/>
            <person name="Lindquist E.A."/>
            <person name="Lipzen A."/>
            <person name="Lundell T."/>
            <person name="Morin E."/>
            <person name="Murat C."/>
            <person name="Sun H."/>
            <person name="Tunlid A."/>
            <person name="Henrissat B."/>
            <person name="Grigoriev I.V."/>
            <person name="Hibbett D.S."/>
            <person name="Martin F."/>
            <person name="Nordberg H.P."/>
            <person name="Cantor M.N."/>
            <person name="Hua S.X."/>
        </authorList>
    </citation>
    <scope>NUCLEOTIDE SEQUENCE [LARGE SCALE GENOMIC DNA]</scope>
    <source>
        <strain evidence="1 2">ATCC 200175</strain>
    </source>
</reference>
<evidence type="ECO:0000313" key="2">
    <source>
        <dbReference type="Proteomes" id="UP000053647"/>
    </source>
</evidence>
<name>A0A0C9SYF7_PAXIN</name>
<gene>
    <name evidence="1" type="ORF">PAXINDRAFT_12266</name>
</gene>
<accession>A0A0C9SYF7</accession>
<reference evidence="2" key="2">
    <citation type="submission" date="2015-01" db="EMBL/GenBank/DDBJ databases">
        <title>Evolutionary Origins and Diversification of the Mycorrhizal Mutualists.</title>
        <authorList>
            <consortium name="DOE Joint Genome Institute"/>
            <consortium name="Mycorrhizal Genomics Consortium"/>
            <person name="Kohler A."/>
            <person name="Kuo A."/>
            <person name="Nagy L.G."/>
            <person name="Floudas D."/>
            <person name="Copeland A."/>
            <person name="Barry K.W."/>
            <person name="Cichocki N."/>
            <person name="Veneault-Fourrey C."/>
            <person name="LaButti K."/>
            <person name="Lindquist E.A."/>
            <person name="Lipzen A."/>
            <person name="Lundell T."/>
            <person name="Morin E."/>
            <person name="Murat C."/>
            <person name="Riley R."/>
            <person name="Ohm R."/>
            <person name="Sun H."/>
            <person name="Tunlid A."/>
            <person name="Henrissat B."/>
            <person name="Grigoriev I.V."/>
            <person name="Hibbett D.S."/>
            <person name="Martin F."/>
        </authorList>
    </citation>
    <scope>NUCLEOTIDE SEQUENCE [LARGE SCALE GENOMIC DNA]</scope>
    <source>
        <strain evidence="2">ATCC 200175</strain>
    </source>
</reference>
<proteinExistence type="predicted"/>
<sequence length="289" mass="33499">MHQAHTIPWNTLSANFVFIRDNPRITPRRTDLFSRGRPTQANELNHFVRVFARTISTFANTKRTKFPAPANITPHAPADKLFPDELIDKFPRYLNKKNQSIRYWISAGRVNDDGKRIYTTSHGDLADVVKVLIYTNNLPALLRLAHHPEIPLGTLAHLSWGHYFGFWRVAESALWAYTYINICAATGLLETGEWLQTSFFQWLFRETTSSMDYDAQQLPHWVFWGSAGDGGTEAPRLAMPTEFRDFARINGYLKVLFRILYLYDVVVRECGGQVRWEDEITSTIRWMTR</sequence>